<gene>
    <name evidence="2" type="ORF">GCM10009663_64250</name>
</gene>
<feature type="transmembrane region" description="Helical" evidence="1">
    <location>
        <begin position="45"/>
        <end position="67"/>
    </location>
</feature>
<evidence type="ECO:0000256" key="1">
    <source>
        <dbReference type="SAM" id="Phobius"/>
    </source>
</evidence>
<organism evidence="2 3">
    <name type="scientific">Kitasatospora arboriphila</name>
    <dbReference type="NCBI Taxonomy" id="258052"/>
    <lineage>
        <taxon>Bacteria</taxon>
        <taxon>Bacillati</taxon>
        <taxon>Actinomycetota</taxon>
        <taxon>Actinomycetes</taxon>
        <taxon>Kitasatosporales</taxon>
        <taxon>Streptomycetaceae</taxon>
        <taxon>Kitasatospora</taxon>
    </lineage>
</organism>
<comment type="caution">
    <text evidence="2">The sequence shown here is derived from an EMBL/GenBank/DDBJ whole genome shotgun (WGS) entry which is preliminary data.</text>
</comment>
<reference evidence="3" key="1">
    <citation type="journal article" date="2019" name="Int. J. Syst. Evol. Microbiol.">
        <title>The Global Catalogue of Microorganisms (GCM) 10K type strain sequencing project: providing services to taxonomists for standard genome sequencing and annotation.</title>
        <authorList>
            <consortium name="The Broad Institute Genomics Platform"/>
            <consortium name="The Broad Institute Genome Sequencing Center for Infectious Disease"/>
            <person name="Wu L."/>
            <person name="Ma J."/>
        </authorList>
    </citation>
    <scope>NUCLEOTIDE SEQUENCE [LARGE SCALE GENOMIC DNA]</scope>
    <source>
        <strain evidence="3">JCM 13002</strain>
    </source>
</reference>
<dbReference type="RefSeq" id="WP_344627217.1">
    <property type="nucleotide sequence ID" value="NZ_BAAALD010000093.1"/>
</dbReference>
<dbReference type="Proteomes" id="UP001499987">
    <property type="component" value="Unassembled WGS sequence"/>
</dbReference>
<dbReference type="EMBL" id="BAAALD010000093">
    <property type="protein sequence ID" value="GAA1114790.1"/>
    <property type="molecule type" value="Genomic_DNA"/>
</dbReference>
<accession>A0ABP4EPV3</accession>
<keyword evidence="1" id="KW-0812">Transmembrane</keyword>
<keyword evidence="3" id="KW-1185">Reference proteome</keyword>
<protein>
    <submittedName>
        <fullName evidence="2">Uncharacterized protein</fullName>
    </submittedName>
</protein>
<evidence type="ECO:0000313" key="3">
    <source>
        <dbReference type="Proteomes" id="UP001499987"/>
    </source>
</evidence>
<sequence>MPSTTGGPRQALSRVSAPLLAFLTALFAFWAVAAGDDAPAARAVPAALALAFGVLAVLAAAHPLVFVRRRRRRPGGHG</sequence>
<proteinExistence type="predicted"/>
<evidence type="ECO:0000313" key="2">
    <source>
        <dbReference type="EMBL" id="GAA1114790.1"/>
    </source>
</evidence>
<keyword evidence="1" id="KW-0472">Membrane</keyword>
<name>A0ABP4EPV3_9ACTN</name>
<keyword evidence="1" id="KW-1133">Transmembrane helix</keyword>